<accession>A0AAT9HZ17</accession>
<dbReference type="SUPFAM" id="SSF51230">
    <property type="entry name" value="Single hybrid motif"/>
    <property type="match status" value="1"/>
</dbReference>
<dbReference type="CDD" id="cd06850">
    <property type="entry name" value="biotinyl_domain"/>
    <property type="match status" value="1"/>
</dbReference>
<reference evidence="3" key="2">
    <citation type="submission" date="2024-07" db="EMBL/GenBank/DDBJ databases">
        <title>Streptomyces haneummycinica sp. nov., a new antibiotic-producing actinobacterium isolated from marine sediment.</title>
        <authorList>
            <person name="Uemura M."/>
            <person name="Hamada M."/>
            <person name="Hirano S."/>
            <person name="Kobayashi K."/>
            <person name="Ohshiro T."/>
            <person name="Kobayashi T."/>
            <person name="Terahara T."/>
        </authorList>
    </citation>
    <scope>NUCLEOTIDE SEQUENCE</scope>
    <source>
        <strain evidence="3">KM77-8</strain>
    </source>
</reference>
<dbReference type="Gene3D" id="2.40.50.100">
    <property type="match status" value="1"/>
</dbReference>
<name>A0AAT9HZ17_9ACTN</name>
<dbReference type="EMBL" id="AP035768">
    <property type="protein sequence ID" value="BFO22475.1"/>
    <property type="molecule type" value="Genomic_DNA"/>
</dbReference>
<dbReference type="InterPro" id="IPR011053">
    <property type="entry name" value="Single_hybrid_motif"/>
</dbReference>
<dbReference type="PANTHER" id="PTHR45266">
    <property type="entry name" value="OXALOACETATE DECARBOXYLASE ALPHA CHAIN"/>
    <property type="match status" value="1"/>
</dbReference>
<evidence type="ECO:0000259" key="2">
    <source>
        <dbReference type="PROSITE" id="PS50968"/>
    </source>
</evidence>
<dbReference type="PROSITE" id="PS00188">
    <property type="entry name" value="BIOTIN"/>
    <property type="match status" value="1"/>
</dbReference>
<reference evidence="3" key="1">
    <citation type="submission" date="2024-06" db="EMBL/GenBank/DDBJ databases">
        <authorList>
            <consortium name="consrtm"/>
            <person name="Uemura M."/>
            <person name="Terahara T."/>
        </authorList>
    </citation>
    <scope>NUCLEOTIDE SEQUENCE</scope>
    <source>
        <strain evidence="3">KM77-8</strain>
    </source>
</reference>
<dbReference type="Pfam" id="PF00364">
    <property type="entry name" value="Biotin_lipoyl"/>
    <property type="match status" value="1"/>
</dbReference>
<dbReference type="PANTHER" id="PTHR45266:SF3">
    <property type="entry name" value="OXALOACETATE DECARBOXYLASE ALPHA CHAIN"/>
    <property type="match status" value="1"/>
</dbReference>
<dbReference type="InterPro" id="IPR001882">
    <property type="entry name" value="Biotin_BS"/>
</dbReference>
<dbReference type="PROSITE" id="PS50968">
    <property type="entry name" value="BIOTINYL_LIPOYL"/>
    <property type="match status" value="1"/>
</dbReference>
<keyword evidence="1" id="KW-0092">Biotin</keyword>
<dbReference type="InterPro" id="IPR050709">
    <property type="entry name" value="Biotin_Carboxyl_Carrier/Decarb"/>
</dbReference>
<gene>
    <name evidence="3" type="ORF">SHKM778_88630</name>
</gene>
<protein>
    <recommendedName>
        <fullName evidence="2">Lipoyl-binding domain-containing protein</fullName>
    </recommendedName>
</protein>
<evidence type="ECO:0000313" key="3">
    <source>
        <dbReference type="EMBL" id="BFO22475.1"/>
    </source>
</evidence>
<dbReference type="InterPro" id="IPR000089">
    <property type="entry name" value="Biotin_lipoyl"/>
</dbReference>
<sequence length="76" mass="8456">MPGTVVRVAEGLTEGTRVEAGQPLLWLEAMKMQHQITAPVRGVMSALHATPGQQVQPGTLWRSWRKPLKGRGERRE</sequence>
<proteinExistence type="predicted"/>
<organism evidence="3">
    <name type="scientific">Streptomyces haneummycinicus</name>
    <dbReference type="NCBI Taxonomy" id="3074435"/>
    <lineage>
        <taxon>Bacteria</taxon>
        <taxon>Bacillati</taxon>
        <taxon>Actinomycetota</taxon>
        <taxon>Actinomycetes</taxon>
        <taxon>Kitasatosporales</taxon>
        <taxon>Streptomycetaceae</taxon>
        <taxon>Streptomyces</taxon>
    </lineage>
</organism>
<feature type="domain" description="Lipoyl-binding" evidence="2">
    <location>
        <begin position="1"/>
        <end position="69"/>
    </location>
</feature>
<evidence type="ECO:0000256" key="1">
    <source>
        <dbReference type="ARBA" id="ARBA00023267"/>
    </source>
</evidence>
<dbReference type="AlphaFoldDB" id="A0AAT9HZ17"/>